<organism evidence="4 5">
    <name type="scientific">Aliiroseovarius pelagivivens</name>
    <dbReference type="NCBI Taxonomy" id="1639690"/>
    <lineage>
        <taxon>Bacteria</taxon>
        <taxon>Pseudomonadati</taxon>
        <taxon>Pseudomonadota</taxon>
        <taxon>Alphaproteobacteria</taxon>
        <taxon>Rhodobacterales</taxon>
        <taxon>Paracoccaceae</taxon>
        <taxon>Aliiroseovarius</taxon>
    </lineage>
</organism>
<feature type="signal peptide" evidence="2">
    <location>
        <begin position="1"/>
        <end position="19"/>
    </location>
</feature>
<dbReference type="RefSeq" id="WP_108855432.1">
    <property type="nucleotide sequence ID" value="NZ_OMOI01000001.1"/>
</dbReference>
<reference evidence="4 5" key="1">
    <citation type="submission" date="2018-03" db="EMBL/GenBank/DDBJ databases">
        <authorList>
            <person name="Keele B.F."/>
        </authorList>
    </citation>
    <scope>NUCLEOTIDE SEQUENCE [LARGE SCALE GENOMIC DNA]</scope>
    <source>
        <strain evidence="4 5">CECT 8811</strain>
    </source>
</reference>
<feature type="chain" id="PRO_5015341115" description="DUF8173 domain-containing protein" evidence="2">
    <location>
        <begin position="20"/>
        <end position="378"/>
    </location>
</feature>
<feature type="transmembrane region" description="Helical" evidence="1">
    <location>
        <begin position="291"/>
        <end position="317"/>
    </location>
</feature>
<keyword evidence="1" id="KW-0812">Transmembrane</keyword>
<dbReference type="InterPro" id="IPR058486">
    <property type="entry name" value="DUF8173"/>
</dbReference>
<dbReference type="AlphaFoldDB" id="A0A2R8AHI1"/>
<protein>
    <recommendedName>
        <fullName evidence="3">DUF8173 domain-containing protein</fullName>
    </recommendedName>
</protein>
<name>A0A2R8AHI1_9RHOB</name>
<feature type="transmembrane region" description="Helical" evidence="1">
    <location>
        <begin position="329"/>
        <end position="345"/>
    </location>
</feature>
<dbReference type="EMBL" id="OMOI01000001">
    <property type="protein sequence ID" value="SPF75317.1"/>
    <property type="molecule type" value="Genomic_DNA"/>
</dbReference>
<keyword evidence="2" id="KW-0732">Signal</keyword>
<gene>
    <name evidence="4" type="ORF">ALP8811_00304</name>
</gene>
<evidence type="ECO:0000313" key="4">
    <source>
        <dbReference type="EMBL" id="SPF75317.1"/>
    </source>
</evidence>
<accession>A0A2R8AHI1</accession>
<evidence type="ECO:0000313" key="5">
    <source>
        <dbReference type="Proteomes" id="UP000244911"/>
    </source>
</evidence>
<keyword evidence="5" id="KW-1185">Reference proteome</keyword>
<dbReference type="OrthoDB" id="7846990at2"/>
<feature type="transmembrane region" description="Helical" evidence="1">
    <location>
        <begin position="260"/>
        <end position="285"/>
    </location>
</feature>
<keyword evidence="1" id="KW-1133">Transmembrane helix</keyword>
<evidence type="ECO:0000256" key="1">
    <source>
        <dbReference type="SAM" id="Phobius"/>
    </source>
</evidence>
<keyword evidence="1" id="KW-0472">Membrane</keyword>
<evidence type="ECO:0000256" key="2">
    <source>
        <dbReference type="SAM" id="SignalP"/>
    </source>
</evidence>
<dbReference type="Pfam" id="PF26514">
    <property type="entry name" value="DUF8173"/>
    <property type="match status" value="1"/>
</dbReference>
<feature type="transmembrane region" description="Helical" evidence="1">
    <location>
        <begin position="351"/>
        <end position="370"/>
    </location>
</feature>
<proteinExistence type="predicted"/>
<sequence length="378" mass="38741">MFRSILLLCATLIATPALADEVYRFGDDAYIAGDNVTLSGDAVDDAFVAGNTVVISAPVTGSAHAGGRSVSISAPVGQSLYAAGMNVNVSAPVGGDAQLLGDTVLVTAPISGDLRLGAQRAEITAPVGDDALIAAEHILLTEVIAGDASFATKSISFGENARIEGTLYLYADEPEAIEIPAHVVPADRIERHDADAFDPTADPDGGATAQPSSGGWASWLGSKVTAILILTAVATLIAALAPSFLMNLRERTLETPMRALWMGFLSISALAGSLFLFALTGYGILLVPASIVLAVLLGVAGYVIGTYILGVGVMSALSRPLPETLSERAIAAAIGAVSVTLLALIPVIGWIGVLAIAVVGAGALIIRWFAPGFYTEMR</sequence>
<dbReference type="Proteomes" id="UP000244911">
    <property type="component" value="Unassembled WGS sequence"/>
</dbReference>
<feature type="domain" description="DUF8173" evidence="3">
    <location>
        <begin position="209"/>
        <end position="364"/>
    </location>
</feature>
<feature type="transmembrane region" description="Helical" evidence="1">
    <location>
        <begin position="227"/>
        <end position="248"/>
    </location>
</feature>
<evidence type="ECO:0000259" key="3">
    <source>
        <dbReference type="Pfam" id="PF26514"/>
    </source>
</evidence>